<dbReference type="SUPFAM" id="SSF50939">
    <property type="entry name" value="Sialidases"/>
    <property type="match status" value="2"/>
</dbReference>
<reference evidence="5 6" key="1">
    <citation type="submission" date="2018-09" db="EMBL/GenBank/DDBJ databases">
        <title>Metagenome Assembled Genomes from an Advanced Water Purification Facility.</title>
        <authorList>
            <person name="Stamps B.W."/>
            <person name="Spear J.R."/>
        </authorList>
    </citation>
    <scope>NUCLEOTIDE SEQUENCE [LARGE SCALE GENOMIC DNA]</scope>
    <source>
        <strain evidence="5">Bin_54_1</strain>
    </source>
</reference>
<dbReference type="GO" id="GO:0009313">
    <property type="term" value="P:oligosaccharide catabolic process"/>
    <property type="evidence" value="ECO:0007669"/>
    <property type="project" value="TreeGrafter"/>
</dbReference>
<evidence type="ECO:0000256" key="2">
    <source>
        <dbReference type="ARBA" id="ARBA00009348"/>
    </source>
</evidence>
<dbReference type="Pfam" id="PF13088">
    <property type="entry name" value="BNR_2"/>
    <property type="match status" value="1"/>
</dbReference>
<dbReference type="EC" id="3.2.1.18" evidence="3"/>
<evidence type="ECO:0000256" key="1">
    <source>
        <dbReference type="ARBA" id="ARBA00000427"/>
    </source>
</evidence>
<dbReference type="GO" id="GO:0005737">
    <property type="term" value="C:cytoplasm"/>
    <property type="evidence" value="ECO:0007669"/>
    <property type="project" value="TreeGrafter"/>
</dbReference>
<accession>A0A5C7VSV0</accession>
<name>A0A5C7VSV0_9PROT</name>
<dbReference type="Proteomes" id="UP000321055">
    <property type="component" value="Unassembled WGS sequence"/>
</dbReference>
<comment type="catalytic activity">
    <reaction evidence="1">
        <text>Hydrolysis of alpha-(2-&gt;3)-, alpha-(2-&gt;6)-, alpha-(2-&gt;8)- glycosidic linkages of terminal sialic acid residues in oligosaccharides, glycoproteins, glycolipids, colominic acid and synthetic substrates.</text>
        <dbReference type="EC" id="3.2.1.18"/>
    </reaction>
</comment>
<protein>
    <recommendedName>
        <fullName evidence="3">exo-alpha-sialidase</fullName>
        <ecNumber evidence="3">3.2.1.18</ecNumber>
    </recommendedName>
</protein>
<evidence type="ECO:0000259" key="4">
    <source>
        <dbReference type="Pfam" id="PF13088"/>
    </source>
</evidence>
<dbReference type="InterPro" id="IPR026856">
    <property type="entry name" value="Sialidase_fam"/>
</dbReference>
<dbReference type="GO" id="GO:0006689">
    <property type="term" value="P:ganglioside catabolic process"/>
    <property type="evidence" value="ECO:0007669"/>
    <property type="project" value="TreeGrafter"/>
</dbReference>
<feature type="domain" description="Sialidase" evidence="4">
    <location>
        <begin position="81"/>
        <end position="279"/>
    </location>
</feature>
<comment type="similarity">
    <text evidence="2">Belongs to the glycosyl hydrolase 33 family.</text>
</comment>
<dbReference type="AlphaFoldDB" id="A0A5C7VSV0"/>
<organism evidence="5 6">
    <name type="scientific">Nitrosomonas oligotropha</name>
    <dbReference type="NCBI Taxonomy" id="42354"/>
    <lineage>
        <taxon>Bacteria</taxon>
        <taxon>Pseudomonadati</taxon>
        <taxon>Pseudomonadota</taxon>
        <taxon>Betaproteobacteria</taxon>
        <taxon>Nitrosomonadales</taxon>
        <taxon>Nitrosomonadaceae</taxon>
        <taxon>Nitrosomonas</taxon>
    </lineage>
</organism>
<dbReference type="EMBL" id="SSFX01000044">
    <property type="protein sequence ID" value="TXI28687.1"/>
    <property type="molecule type" value="Genomic_DNA"/>
</dbReference>
<evidence type="ECO:0000256" key="3">
    <source>
        <dbReference type="ARBA" id="ARBA00012733"/>
    </source>
</evidence>
<dbReference type="PANTHER" id="PTHR10628:SF30">
    <property type="entry name" value="EXO-ALPHA-SIALIDASE"/>
    <property type="match status" value="1"/>
</dbReference>
<evidence type="ECO:0000313" key="6">
    <source>
        <dbReference type="Proteomes" id="UP000321055"/>
    </source>
</evidence>
<dbReference type="Gene3D" id="2.120.10.10">
    <property type="match status" value="3"/>
</dbReference>
<evidence type="ECO:0000313" key="5">
    <source>
        <dbReference type="EMBL" id="TXI28687.1"/>
    </source>
</evidence>
<comment type="caution">
    <text evidence="5">The sequence shown here is derived from an EMBL/GenBank/DDBJ whole genome shotgun (WGS) entry which is preliminary data.</text>
</comment>
<dbReference type="GO" id="GO:0016020">
    <property type="term" value="C:membrane"/>
    <property type="evidence" value="ECO:0007669"/>
    <property type="project" value="TreeGrafter"/>
</dbReference>
<dbReference type="PANTHER" id="PTHR10628">
    <property type="entry name" value="SIALIDASE"/>
    <property type="match status" value="1"/>
</dbReference>
<dbReference type="CDD" id="cd15482">
    <property type="entry name" value="Sialidase_non-viral"/>
    <property type="match status" value="1"/>
</dbReference>
<dbReference type="GO" id="GO:0004308">
    <property type="term" value="F:exo-alpha-sialidase activity"/>
    <property type="evidence" value="ECO:0007669"/>
    <property type="project" value="UniProtKB-EC"/>
</dbReference>
<sequence>MKQWMYAMTNDMQSGRKYGLIVSLKLVCQISLMISSFSPGPVLSTEAPENTALDPANNAVYAKSTLGLYDISSFDVYVDQEIIHLIASGKRAAHNKHDSIRYTRSEDGGRQWKSPVTVNESLPAALASRGNDVQLAADGSHLVSLWQTEGEFPTMGPMVSAYSADAGQTWKRGANPAIDNDGSQAHIDLVADWKGNFHAVWLADPNENGYQGLHYARSIDQGKQWSQPVTLDDSTCSCCWNTVAVSPDNKLAVLYRNTAPRDMSLAQSLDAGLTWRHASTVGDFQWKFEGCPHVGGALKYAGTDNIAQLHSVVWTGIEDKSGLYHLSSNDNGQTWSIPRKLGSMAMHGDIAARNRNAVAAIWNEMEPDGASIFYTKSEDGGTTWSAPKRLTEAKYSATQPKLVATKHGFLALWTEKNNQHSSELAWYVFE</sequence>
<dbReference type="InterPro" id="IPR011040">
    <property type="entry name" value="Sialidase"/>
</dbReference>
<proteinExistence type="inferred from homology"/>
<gene>
    <name evidence="5" type="ORF">E6Q60_06660</name>
</gene>
<dbReference type="InterPro" id="IPR036278">
    <property type="entry name" value="Sialidase_sf"/>
</dbReference>